<gene>
    <name evidence="2" type="ORF">PENTCL1PPCAC_7980</name>
</gene>
<keyword evidence="1" id="KW-0732">Signal</keyword>
<sequence>MFLLLIAFSIFLSTQAEEISTRQVTEFFEKLNEIEAANPNVINRLEAIADGSEKLMKSGAPVGALLAAGVDSLREISSAEERAFSTLQTEMIKHFGKKRGKSPFSDSHGITSEVALNYEMSISDPLNEWRKILNSLSNPGESVRSLGKEKLITLLEQLIFNKKLLKYIERIFLTKCPVPTEDSVATLIRVQTAFRFFESQNKAARIMMVHEEFNQMKKHILTHLSALSEHQRDGIVADLGRNFAERHQFLPLMEWRSECVLEVIYNSNDQNRDPLIAAVQQLASDLVQIQSMLILSAKVAIGGDSSRMRTVIDDTLTRVKLIASHVQMWVQEEQRLAWPQIGIEAAKRLIGSHIETMPVSAYNETAWAIQQVFERRGQANQSYSVLVVPTSSEDQGWNLQTDAGDYCIISQFAGIDAHVFRFGQTESFRAEEARRSMEQNTEEIREILRNGVTEYSASMMQSLNDNPRTKTTIDLHRFAILLRRTAFRQVNAEIPIGLSTDHGSICIDYAENHFWAYHWKLCLLA</sequence>
<evidence type="ECO:0000256" key="1">
    <source>
        <dbReference type="SAM" id="SignalP"/>
    </source>
</evidence>
<feature type="chain" id="PRO_5043630094" evidence="1">
    <location>
        <begin position="17"/>
        <end position="525"/>
    </location>
</feature>
<evidence type="ECO:0000313" key="2">
    <source>
        <dbReference type="EMBL" id="GMS85805.1"/>
    </source>
</evidence>
<evidence type="ECO:0000313" key="3">
    <source>
        <dbReference type="Proteomes" id="UP001432027"/>
    </source>
</evidence>
<organism evidence="2 3">
    <name type="scientific">Pristionchus entomophagus</name>
    <dbReference type="NCBI Taxonomy" id="358040"/>
    <lineage>
        <taxon>Eukaryota</taxon>
        <taxon>Metazoa</taxon>
        <taxon>Ecdysozoa</taxon>
        <taxon>Nematoda</taxon>
        <taxon>Chromadorea</taxon>
        <taxon>Rhabditida</taxon>
        <taxon>Rhabditina</taxon>
        <taxon>Diplogasteromorpha</taxon>
        <taxon>Diplogasteroidea</taxon>
        <taxon>Neodiplogasteridae</taxon>
        <taxon>Pristionchus</taxon>
    </lineage>
</organism>
<proteinExistence type="predicted"/>
<feature type="signal peptide" evidence="1">
    <location>
        <begin position="1"/>
        <end position="16"/>
    </location>
</feature>
<protein>
    <submittedName>
        <fullName evidence="2">Uncharacterized protein</fullName>
    </submittedName>
</protein>
<dbReference type="AlphaFoldDB" id="A0AAV5SRX3"/>
<keyword evidence="3" id="KW-1185">Reference proteome</keyword>
<dbReference type="EMBL" id="BTSX01000002">
    <property type="protein sequence ID" value="GMS85805.1"/>
    <property type="molecule type" value="Genomic_DNA"/>
</dbReference>
<dbReference type="Proteomes" id="UP001432027">
    <property type="component" value="Unassembled WGS sequence"/>
</dbReference>
<name>A0AAV5SRX3_9BILA</name>
<reference evidence="2" key="1">
    <citation type="submission" date="2023-10" db="EMBL/GenBank/DDBJ databases">
        <title>Genome assembly of Pristionchus species.</title>
        <authorList>
            <person name="Yoshida K."/>
            <person name="Sommer R.J."/>
        </authorList>
    </citation>
    <scope>NUCLEOTIDE SEQUENCE</scope>
    <source>
        <strain evidence="2">RS0144</strain>
    </source>
</reference>
<comment type="caution">
    <text evidence="2">The sequence shown here is derived from an EMBL/GenBank/DDBJ whole genome shotgun (WGS) entry which is preliminary data.</text>
</comment>
<accession>A0AAV5SRX3</accession>